<evidence type="ECO:0000256" key="7">
    <source>
        <dbReference type="ARBA" id="ARBA00022737"/>
    </source>
</evidence>
<comment type="similarity">
    <text evidence="2">Belongs to the Toll-like receptor family.</text>
</comment>
<organism evidence="15 16">
    <name type="scientific">Mytilus galloprovincialis</name>
    <name type="common">Mediterranean mussel</name>
    <dbReference type="NCBI Taxonomy" id="29158"/>
    <lineage>
        <taxon>Eukaryota</taxon>
        <taxon>Metazoa</taxon>
        <taxon>Spiralia</taxon>
        <taxon>Lophotrochozoa</taxon>
        <taxon>Mollusca</taxon>
        <taxon>Bivalvia</taxon>
        <taxon>Autobranchia</taxon>
        <taxon>Pteriomorphia</taxon>
        <taxon>Mytilida</taxon>
        <taxon>Mytiloidea</taxon>
        <taxon>Mytilidae</taxon>
        <taxon>Mytilinae</taxon>
        <taxon>Mytilus</taxon>
    </lineage>
</organism>
<dbReference type="PROSITE" id="PS51450">
    <property type="entry name" value="LRR"/>
    <property type="match status" value="1"/>
</dbReference>
<protein>
    <submittedName>
        <fullName evidence="15">Toll-like receptor 13</fullName>
    </submittedName>
</protein>
<evidence type="ECO:0000259" key="14">
    <source>
        <dbReference type="PROSITE" id="PS50104"/>
    </source>
</evidence>
<dbReference type="FunFam" id="3.40.50.10140:FF:000001">
    <property type="entry name" value="Toll-like receptor 2"/>
    <property type="match status" value="1"/>
</dbReference>
<evidence type="ECO:0000256" key="10">
    <source>
        <dbReference type="ARBA" id="ARBA00023136"/>
    </source>
</evidence>
<keyword evidence="16" id="KW-1185">Reference proteome</keyword>
<evidence type="ECO:0000256" key="6">
    <source>
        <dbReference type="ARBA" id="ARBA00022729"/>
    </source>
</evidence>
<keyword evidence="5 13" id="KW-0812">Transmembrane</keyword>
<evidence type="ECO:0000256" key="12">
    <source>
        <dbReference type="ARBA" id="ARBA00023180"/>
    </source>
</evidence>
<sequence length="786" mass="92076">MKTPFRNSIYSRNGRNILFLVFFEQIEPKELPLVMLELVQKESYIEYPNDEQGNVVFWEKIKETLRTHIMLFLLRAMCALLYIYLHLQIEQTAPCQFDERCQCSKTIKEYVAVDCSWRNITKIQSLPESIVFLNVSHNLIERISKGKFEAAKHLLILDLSFNRLSSITVATVNGFMKLRFLSLDNNKLIYSNRTFITEIFRQLEFLSHLSLKNNNNRSSSCKSFPDKTMEDLSVLETLELDASECGKIFLGKGFRYLLKLKSLVLGNNFRFSMSQFTFMNTKYLQNIVLHTIDEISFERKTFRKLRYLKHLEFSFDSKKGGIMSSLERLANELTFTSIETLKLGHSTMDLKTFPLYIFNRKLYTKNITEIYITDNSGNAGHFPLSIGAPPPTLQILDLSNNGLIRFKLDIRHITRLILKQNLLGNFLSAKSYFEKKPYGDISLIEFIDISQNDIKELAPFTFDSQPLLKHIDLSNNKIQDITFNLSSLVKLEFLNLSNNKIKFYDESTIRTINTLVVHTQLTIDLSQNILQCTCKTIPFLRWMLESNVLFVDLQEYSCTFDNGSTIIMNPFDNKVLQLEKTCKSYLGLITGGSMAVLVLIMTVIASIVYRYRWKIQYMYYMTKGKYSYSKILPDDDDEYTYDAFISYSDDDRSFVFKDCIEKLEKEENLRLCIHQRNFMPGQDITVNITNCIHTSRTTVCLITRKFLESYYCMFEFNMARMESIYSRNGRNILFLVFYEQILHKELPLVMLELVQTESYMEYPNDEQGNVVFWEKIKERLRTNVRA</sequence>
<keyword evidence="12" id="KW-0325">Glycoprotein</keyword>
<proteinExistence type="inferred from homology"/>
<evidence type="ECO:0000313" key="16">
    <source>
        <dbReference type="Proteomes" id="UP000596742"/>
    </source>
</evidence>
<dbReference type="PRINTS" id="PR01537">
    <property type="entry name" value="INTRLKN1R1F"/>
</dbReference>
<dbReference type="Pfam" id="PF13676">
    <property type="entry name" value="TIR_2"/>
    <property type="match status" value="1"/>
</dbReference>
<gene>
    <name evidence="15" type="ORF">MGAL_10B058500</name>
</gene>
<accession>A0A8B6E143</accession>
<keyword evidence="4" id="KW-0433">Leucine-rich repeat</keyword>
<keyword evidence="6" id="KW-0732">Signal</keyword>
<dbReference type="InterPro" id="IPR000157">
    <property type="entry name" value="TIR_dom"/>
</dbReference>
<evidence type="ECO:0000256" key="3">
    <source>
        <dbReference type="ARBA" id="ARBA00022588"/>
    </source>
</evidence>
<evidence type="ECO:0000256" key="2">
    <source>
        <dbReference type="ARBA" id="ARBA00009634"/>
    </source>
</evidence>
<dbReference type="Proteomes" id="UP000596742">
    <property type="component" value="Unassembled WGS sequence"/>
</dbReference>
<dbReference type="SUPFAM" id="SSF52200">
    <property type="entry name" value="Toll/Interleukin receptor TIR domain"/>
    <property type="match status" value="1"/>
</dbReference>
<keyword evidence="11 15" id="KW-0675">Receptor</keyword>
<dbReference type="Gene3D" id="3.40.50.10140">
    <property type="entry name" value="Toll/interleukin-1 receptor homology (TIR) domain"/>
    <property type="match status" value="1"/>
</dbReference>
<dbReference type="GO" id="GO:0005886">
    <property type="term" value="C:plasma membrane"/>
    <property type="evidence" value="ECO:0007669"/>
    <property type="project" value="TreeGrafter"/>
</dbReference>
<keyword evidence="9 13" id="KW-1133">Transmembrane helix</keyword>
<evidence type="ECO:0000256" key="8">
    <source>
        <dbReference type="ARBA" id="ARBA00022859"/>
    </source>
</evidence>
<keyword evidence="7" id="KW-0677">Repeat</keyword>
<keyword evidence="10 13" id="KW-0472">Membrane</keyword>
<dbReference type="PANTHER" id="PTHR24365:SF541">
    <property type="entry name" value="PROTEIN TOLL-RELATED"/>
    <property type="match status" value="1"/>
</dbReference>
<evidence type="ECO:0000256" key="5">
    <source>
        <dbReference type="ARBA" id="ARBA00022692"/>
    </source>
</evidence>
<evidence type="ECO:0000256" key="9">
    <source>
        <dbReference type="ARBA" id="ARBA00022989"/>
    </source>
</evidence>
<evidence type="ECO:0000313" key="15">
    <source>
        <dbReference type="EMBL" id="VDI28138.1"/>
    </source>
</evidence>
<evidence type="ECO:0000256" key="4">
    <source>
        <dbReference type="ARBA" id="ARBA00022614"/>
    </source>
</evidence>
<evidence type="ECO:0000256" key="13">
    <source>
        <dbReference type="SAM" id="Phobius"/>
    </source>
</evidence>
<comment type="caution">
    <text evidence="15">The sequence shown here is derived from an EMBL/GenBank/DDBJ whole genome shotgun (WGS) entry which is preliminary data.</text>
</comment>
<dbReference type="GO" id="GO:0007165">
    <property type="term" value="P:signal transduction"/>
    <property type="evidence" value="ECO:0007669"/>
    <property type="project" value="InterPro"/>
</dbReference>
<feature type="domain" description="TIR" evidence="14">
    <location>
        <begin position="639"/>
        <end position="780"/>
    </location>
</feature>
<reference evidence="15" key="1">
    <citation type="submission" date="2018-11" db="EMBL/GenBank/DDBJ databases">
        <authorList>
            <person name="Alioto T."/>
            <person name="Alioto T."/>
        </authorList>
    </citation>
    <scope>NUCLEOTIDE SEQUENCE</scope>
</reference>
<evidence type="ECO:0000256" key="1">
    <source>
        <dbReference type="ARBA" id="ARBA00004479"/>
    </source>
</evidence>
<dbReference type="OrthoDB" id="1421090at2759"/>
<dbReference type="GO" id="GO:0038023">
    <property type="term" value="F:signaling receptor activity"/>
    <property type="evidence" value="ECO:0007669"/>
    <property type="project" value="TreeGrafter"/>
</dbReference>
<keyword evidence="3" id="KW-0399">Innate immunity</keyword>
<dbReference type="SUPFAM" id="SSF52058">
    <property type="entry name" value="L domain-like"/>
    <property type="match status" value="2"/>
</dbReference>
<dbReference type="GO" id="GO:0045087">
    <property type="term" value="P:innate immune response"/>
    <property type="evidence" value="ECO:0007669"/>
    <property type="project" value="UniProtKB-KW"/>
</dbReference>
<dbReference type="EMBL" id="UYJE01004464">
    <property type="protein sequence ID" value="VDI28138.1"/>
    <property type="molecule type" value="Genomic_DNA"/>
</dbReference>
<dbReference type="AlphaFoldDB" id="A0A8B6E143"/>
<dbReference type="Gene3D" id="3.80.10.10">
    <property type="entry name" value="Ribonuclease Inhibitor"/>
    <property type="match status" value="2"/>
</dbReference>
<dbReference type="InterPro" id="IPR032675">
    <property type="entry name" value="LRR_dom_sf"/>
</dbReference>
<dbReference type="SMART" id="SM00255">
    <property type="entry name" value="TIR"/>
    <property type="match status" value="1"/>
</dbReference>
<dbReference type="InterPro" id="IPR001611">
    <property type="entry name" value="Leu-rich_rpt"/>
</dbReference>
<name>A0A8B6E143_MYTGA</name>
<comment type="subcellular location">
    <subcellularLocation>
        <location evidence="1">Membrane</location>
        <topology evidence="1">Single-pass type I membrane protein</topology>
    </subcellularLocation>
</comment>
<dbReference type="PROSITE" id="PS50104">
    <property type="entry name" value="TIR"/>
    <property type="match status" value="1"/>
</dbReference>
<keyword evidence="8" id="KW-0391">Immunity</keyword>
<dbReference type="PRINTS" id="PR00019">
    <property type="entry name" value="LEURICHRPT"/>
</dbReference>
<dbReference type="PANTHER" id="PTHR24365">
    <property type="entry name" value="TOLL-LIKE RECEPTOR"/>
    <property type="match status" value="1"/>
</dbReference>
<dbReference type="InterPro" id="IPR035897">
    <property type="entry name" value="Toll_tir_struct_dom_sf"/>
</dbReference>
<evidence type="ECO:0000256" key="11">
    <source>
        <dbReference type="ARBA" id="ARBA00023170"/>
    </source>
</evidence>
<dbReference type="Pfam" id="PF13855">
    <property type="entry name" value="LRR_8"/>
    <property type="match status" value="2"/>
</dbReference>
<feature type="transmembrane region" description="Helical" evidence="13">
    <location>
        <begin position="585"/>
        <end position="609"/>
    </location>
</feature>